<dbReference type="Pfam" id="PF10101">
    <property type="entry name" value="DUF2339"/>
    <property type="match status" value="1"/>
</dbReference>
<feature type="transmembrane region" description="Helical" evidence="2">
    <location>
        <begin position="195"/>
        <end position="221"/>
    </location>
</feature>
<dbReference type="EMBL" id="CP014168">
    <property type="protein sequence ID" value="AOH83492.1"/>
    <property type="molecule type" value="Genomic_DNA"/>
</dbReference>
<dbReference type="RefSeq" id="WP_069204066.1">
    <property type="nucleotide sequence ID" value="NZ_CP014168.1"/>
</dbReference>
<dbReference type="KEGG" id="span:AWL63_05430"/>
<protein>
    <recommendedName>
        <fullName evidence="5">DUF2339 domain-containing protein</fullName>
    </recommendedName>
</protein>
<evidence type="ECO:0000256" key="1">
    <source>
        <dbReference type="SAM" id="MobiDB-lite"/>
    </source>
</evidence>
<feature type="transmembrane region" description="Helical" evidence="2">
    <location>
        <begin position="896"/>
        <end position="914"/>
    </location>
</feature>
<feature type="transmembrane region" description="Helical" evidence="2">
    <location>
        <begin position="805"/>
        <end position="824"/>
    </location>
</feature>
<feature type="transmembrane region" description="Helical" evidence="2">
    <location>
        <begin position="532"/>
        <end position="552"/>
    </location>
</feature>
<keyword evidence="2" id="KW-1133">Transmembrane helix</keyword>
<feature type="transmembrane region" description="Helical" evidence="2">
    <location>
        <begin position="572"/>
        <end position="594"/>
    </location>
</feature>
<reference evidence="3 4" key="1">
    <citation type="submission" date="2016-01" db="EMBL/GenBank/DDBJ databases">
        <title>Complete genome and mega plasmid sequence of Sphingomonas panacis DCY99 elicits systemic resistance in rice to Xanthomonas oryzae.</title>
        <authorList>
            <person name="Kim Y.J."/>
            <person name="Yang D.C."/>
            <person name="Sing P."/>
        </authorList>
    </citation>
    <scope>NUCLEOTIDE SEQUENCE [LARGE SCALE GENOMIC DNA]</scope>
    <source>
        <strain evidence="3 4">DCY99</strain>
    </source>
</reference>
<evidence type="ECO:0000256" key="2">
    <source>
        <dbReference type="SAM" id="Phobius"/>
    </source>
</evidence>
<dbReference type="InterPro" id="IPR014600">
    <property type="entry name" value="UCP035905_mem"/>
</dbReference>
<feature type="transmembrane region" description="Helical" evidence="2">
    <location>
        <begin position="601"/>
        <end position="618"/>
    </location>
</feature>
<feature type="transmembrane region" description="Helical" evidence="2">
    <location>
        <begin position="483"/>
        <end position="503"/>
    </location>
</feature>
<feature type="transmembrane region" description="Helical" evidence="2">
    <location>
        <begin position="401"/>
        <end position="421"/>
    </location>
</feature>
<dbReference type="PIRSF" id="PIRSF035905">
    <property type="entry name" value="UCP035905_mp"/>
    <property type="match status" value="1"/>
</dbReference>
<feature type="transmembrane region" description="Helical" evidence="2">
    <location>
        <begin position="329"/>
        <end position="347"/>
    </location>
</feature>
<keyword evidence="4" id="KW-1185">Reference proteome</keyword>
<feature type="transmembrane region" description="Helical" evidence="2">
    <location>
        <begin position="375"/>
        <end position="395"/>
    </location>
</feature>
<feature type="transmembrane region" description="Helical" evidence="2">
    <location>
        <begin position="833"/>
        <end position="851"/>
    </location>
</feature>
<feature type="transmembrane region" description="Helical" evidence="2">
    <location>
        <begin position="299"/>
        <end position="317"/>
    </location>
</feature>
<dbReference type="InterPro" id="IPR019286">
    <property type="entry name" value="DUF2339_TM"/>
</dbReference>
<dbReference type="PANTHER" id="PTHR38434">
    <property type="entry name" value="BLL2549 PROTEIN"/>
    <property type="match status" value="1"/>
</dbReference>
<feature type="transmembrane region" description="Helical" evidence="2">
    <location>
        <begin position="113"/>
        <end position="130"/>
    </location>
</feature>
<feature type="transmembrane region" description="Helical" evidence="2">
    <location>
        <begin position="426"/>
        <end position="445"/>
    </location>
</feature>
<proteinExistence type="predicted"/>
<dbReference type="AlphaFoldDB" id="A0A1B3Z7T7"/>
<feature type="region of interest" description="Disordered" evidence="1">
    <location>
        <begin position="78"/>
        <end position="97"/>
    </location>
</feature>
<keyword evidence="2" id="KW-0472">Membrane</keyword>
<gene>
    <name evidence="3" type="ORF">AWL63_05430</name>
</gene>
<feature type="transmembrane region" description="Helical" evidence="2">
    <location>
        <begin position="252"/>
        <end position="268"/>
    </location>
</feature>
<feature type="transmembrane region" description="Helical" evidence="2">
    <location>
        <begin position="353"/>
        <end position="370"/>
    </location>
</feature>
<feature type="transmembrane region" description="Helical" evidence="2">
    <location>
        <begin position="142"/>
        <end position="162"/>
    </location>
</feature>
<feature type="transmembrane region" description="Helical" evidence="2">
    <location>
        <begin position="716"/>
        <end position="732"/>
    </location>
</feature>
<feature type="transmembrane region" description="Helical" evidence="2">
    <location>
        <begin position="744"/>
        <end position="765"/>
    </location>
</feature>
<accession>A0A1B3Z7T7</accession>
<feature type="transmembrane region" description="Helical" evidence="2">
    <location>
        <begin position="772"/>
        <end position="793"/>
    </location>
</feature>
<feature type="compositionally biased region" description="Pro residues" evidence="1">
    <location>
        <begin position="81"/>
        <end position="93"/>
    </location>
</feature>
<evidence type="ECO:0000313" key="3">
    <source>
        <dbReference type="EMBL" id="AOH83492.1"/>
    </source>
</evidence>
<dbReference type="STRING" id="1560345.AWL63_05430"/>
<name>A0A1B3Z7T7_9SPHN</name>
<organism evidence="3 4">
    <name type="scientific">Sphingomonas panacis</name>
    <dbReference type="NCBI Taxonomy" id="1560345"/>
    <lineage>
        <taxon>Bacteria</taxon>
        <taxon>Pseudomonadati</taxon>
        <taxon>Pseudomonadota</taxon>
        <taxon>Alphaproteobacteria</taxon>
        <taxon>Sphingomonadales</taxon>
        <taxon>Sphingomonadaceae</taxon>
        <taxon>Sphingomonas</taxon>
    </lineage>
</organism>
<feature type="transmembrane region" description="Helical" evidence="2">
    <location>
        <begin position="228"/>
        <end position="246"/>
    </location>
</feature>
<dbReference type="Proteomes" id="UP000094256">
    <property type="component" value="Chromosome"/>
</dbReference>
<feature type="transmembrane region" description="Helical" evidence="2">
    <location>
        <begin position="275"/>
        <end position="293"/>
    </location>
</feature>
<dbReference type="OrthoDB" id="5422830at2"/>
<keyword evidence="2" id="KW-0812">Transmembrane</keyword>
<sequence length="948" mass="97714">MTGVLLIAVVALGLVVRNLLARMRALEAQIRDLQLGGVPREATTYEPVAVVERPAERSPARVRLPEATFEAPTAETIAAPEPAPFSPPSPEPASAPAREPVRISFEGLVGGKLPIWIGGAALVLSAFFLVRYSIESGLLGPAARTLLAGLFGLLLIAGSEIVRRLPAVRDDPRVGQVLAGAGTASLYATLYVGAALYHLIGAGSAFALMVAVTLAALGLALRHGSPTAIMALIGGFAAPLLAGFAASGIGPLLVYLALLIAALFGLAIRRGWAWLALAACGGGFAWANLLIVMMPGGGLAGVGGFVLLLAIGATLALPSTGAATRRPWLRLVPLIAGFVQLLVLAPALDFSALSWGLYLLLSAAALWLGWRDAKLAPGAGAALALVLMLLATALLQPVHMVAAWAAVAITLLFALPGHALLRRGAIWAVIAVGGTAGPALVSVAVDPALLAPAGWGALLFALALACAAISWRARASASPLFRVSPGLVGGAAAAALLAGIAAVEVLPDPWRWSVWLAIGVALAGWSRRAGDAALGQLAVTPLFATVLAVVLNSDGTRAYVASVFTDAPAAPLADLLALGLLPAALIAATGWLLIDRVSRVILGWIALAIGLSLVPAMLPAPWHAAGLALATALVIAARLPLPGAAAAAGISTLAFAWHPIAELLWLAGRSILGERLPFLLLPPITAILRTLALPAALIAGALAWRRPVAGVWRQRAIVAVAAVGVVTLYALAKQPLSIGDAARFASLGMAERVAITQALLVAAWAIGVRQRVLSQALLVLGLARFVWFDLLVLDPVFVAQAVGPVPVFNLATLDAGLIALWLWPWRNDRRGRIALLAAVLVAVAATVRQVTHGTILTGPVDRTENWLYSAALLGLAIVWLGIGIRTRTAELRVAGLALLTVVTLKVFLIDAAALEGILRILSFMGLGFALIGIGWAYRRLVVTEPAQT</sequence>
<feature type="transmembrane region" description="Helical" evidence="2">
    <location>
        <begin position="648"/>
        <end position="668"/>
    </location>
</feature>
<feature type="transmembrane region" description="Helical" evidence="2">
    <location>
        <begin position="920"/>
        <end position="937"/>
    </location>
</feature>
<feature type="transmembrane region" description="Helical" evidence="2">
    <location>
        <begin position="451"/>
        <end position="471"/>
    </location>
</feature>
<feature type="transmembrane region" description="Helical" evidence="2">
    <location>
        <begin position="680"/>
        <end position="704"/>
    </location>
</feature>
<evidence type="ECO:0008006" key="5">
    <source>
        <dbReference type="Google" id="ProtNLM"/>
    </source>
</evidence>
<feature type="transmembrane region" description="Helical" evidence="2">
    <location>
        <begin position="866"/>
        <end position="884"/>
    </location>
</feature>
<dbReference type="PANTHER" id="PTHR38434:SF1">
    <property type="entry name" value="BLL2549 PROTEIN"/>
    <property type="match status" value="1"/>
</dbReference>
<evidence type="ECO:0000313" key="4">
    <source>
        <dbReference type="Proteomes" id="UP000094256"/>
    </source>
</evidence>